<reference evidence="1" key="1">
    <citation type="journal article" date="2011" name="Environ. Microbiol.">
        <title>Time-series analyses of Monterey Bay coastal microbial picoplankton using a 'genome proxy' microarray.</title>
        <authorList>
            <person name="Rich V.I."/>
            <person name="Pham V.D."/>
            <person name="Eppley J."/>
            <person name="Shi Y."/>
            <person name="DeLong E.F."/>
        </authorList>
    </citation>
    <scope>NUCLEOTIDE SEQUENCE</scope>
</reference>
<organism evidence="1">
    <name type="scientific">uncultured delta proteobacterium HF0070_07E19</name>
    <dbReference type="NCBI Taxonomy" id="710823"/>
    <lineage>
        <taxon>Bacteria</taxon>
        <taxon>Deltaproteobacteria</taxon>
        <taxon>environmental samples</taxon>
    </lineage>
</organism>
<dbReference type="EMBL" id="GU474908">
    <property type="protein sequence ID" value="ADI19048.1"/>
    <property type="molecule type" value="Genomic_DNA"/>
</dbReference>
<accession>E0XXA7</accession>
<name>E0XXA7_9DELT</name>
<evidence type="ECO:0000313" key="1">
    <source>
        <dbReference type="EMBL" id="ADI19048.1"/>
    </source>
</evidence>
<sequence>MPPKDLILFSSNWDEFFEGVSALEHRKEKGDVFERFIKLYSMNGSKYHLLFKKVLEGLR</sequence>
<dbReference type="AlphaFoldDB" id="E0XXA7"/>
<protein>
    <submittedName>
        <fullName evidence="1">Uncharacterized protein</fullName>
    </submittedName>
</protein>
<proteinExistence type="predicted"/>